<sequence>MSRSAEIEFAFSGAIRVGAALDALEASGVDFGFEERVTYVIDEGCTFDWSSAPAEALQKIKEVAEKAKKESTRHSLPYWRRIRQNCDRR</sequence>
<name>A0ABT7A9A5_9ACTN</name>
<proteinExistence type="predicted"/>
<accession>A0ABT7A9A5</accession>
<reference evidence="1 2" key="1">
    <citation type="submission" date="2023-05" db="EMBL/GenBank/DDBJ databases">
        <title>Streptantibioticus silvisoli sp. nov., acidotolerant actinomycetes 1 from pine litter.</title>
        <authorList>
            <person name="Swiecimska M."/>
            <person name="Golinska P."/>
            <person name="Sangal V."/>
            <person name="Wachnowicz B."/>
            <person name="Goodfellow M."/>
        </authorList>
    </citation>
    <scope>NUCLEOTIDE SEQUENCE [LARGE SCALE GENOMIC DNA]</scope>
    <source>
        <strain evidence="1 2">DSM 42109</strain>
    </source>
</reference>
<keyword evidence="2" id="KW-1185">Reference proteome</keyword>
<evidence type="ECO:0000313" key="1">
    <source>
        <dbReference type="EMBL" id="MDJ1137622.1"/>
    </source>
</evidence>
<dbReference type="Proteomes" id="UP001214441">
    <property type="component" value="Unassembled WGS sequence"/>
</dbReference>
<dbReference type="RefSeq" id="WP_274040336.1">
    <property type="nucleotide sequence ID" value="NZ_JANCPR020000062.1"/>
</dbReference>
<protein>
    <submittedName>
        <fullName evidence="1">Uncharacterized protein</fullName>
    </submittedName>
</protein>
<evidence type="ECO:0000313" key="2">
    <source>
        <dbReference type="Proteomes" id="UP001214441"/>
    </source>
</evidence>
<comment type="caution">
    <text evidence="1">The sequence shown here is derived from an EMBL/GenBank/DDBJ whole genome shotgun (WGS) entry which is preliminary data.</text>
</comment>
<gene>
    <name evidence="1" type="ORF">NMN56_037855</name>
</gene>
<organism evidence="1 2">
    <name type="scientific">Streptomyces iconiensis</name>
    <dbReference type="NCBI Taxonomy" id="1384038"/>
    <lineage>
        <taxon>Bacteria</taxon>
        <taxon>Bacillati</taxon>
        <taxon>Actinomycetota</taxon>
        <taxon>Actinomycetes</taxon>
        <taxon>Kitasatosporales</taxon>
        <taxon>Streptomycetaceae</taxon>
        <taxon>Streptomyces</taxon>
    </lineage>
</organism>
<dbReference type="EMBL" id="JANCPR020000062">
    <property type="protein sequence ID" value="MDJ1137622.1"/>
    <property type="molecule type" value="Genomic_DNA"/>
</dbReference>